<dbReference type="EMBL" id="BTGU01000026">
    <property type="protein sequence ID" value="GMN47821.1"/>
    <property type="molecule type" value="Genomic_DNA"/>
</dbReference>
<gene>
    <name evidence="2" type="ORF">TIFTF001_017007</name>
</gene>
<evidence type="ECO:0000313" key="2">
    <source>
        <dbReference type="EMBL" id="GMN47821.1"/>
    </source>
</evidence>
<evidence type="ECO:0000313" key="3">
    <source>
        <dbReference type="Proteomes" id="UP001187192"/>
    </source>
</evidence>
<dbReference type="Proteomes" id="UP001187192">
    <property type="component" value="Unassembled WGS sequence"/>
</dbReference>
<dbReference type="AlphaFoldDB" id="A0AA88APU7"/>
<comment type="caution">
    <text evidence="2">The sequence shown here is derived from an EMBL/GenBank/DDBJ whole genome shotgun (WGS) entry which is preliminary data.</text>
</comment>
<sequence length="75" mass="8111">MRFSVNPSPETGANLGNDATIVGLFKVGPPIDDSNLHMISAHHEAIREVTISLPTRTPPPSKENNEVHEQPNSTV</sequence>
<accession>A0AA88APU7</accession>
<name>A0AA88APU7_FICCA</name>
<proteinExistence type="predicted"/>
<reference evidence="2" key="1">
    <citation type="submission" date="2023-07" db="EMBL/GenBank/DDBJ databases">
        <title>draft genome sequence of fig (Ficus carica).</title>
        <authorList>
            <person name="Takahashi T."/>
            <person name="Nishimura K."/>
        </authorList>
    </citation>
    <scope>NUCLEOTIDE SEQUENCE</scope>
</reference>
<protein>
    <submittedName>
        <fullName evidence="2">Uncharacterized protein</fullName>
    </submittedName>
</protein>
<keyword evidence="3" id="KW-1185">Reference proteome</keyword>
<feature type="region of interest" description="Disordered" evidence="1">
    <location>
        <begin position="53"/>
        <end position="75"/>
    </location>
</feature>
<dbReference type="Gramene" id="FCD_00024095-RA">
    <property type="protein sequence ID" value="FCD_00024095-RA:cds"/>
    <property type="gene ID" value="FCD_00024095"/>
</dbReference>
<evidence type="ECO:0000256" key="1">
    <source>
        <dbReference type="SAM" id="MobiDB-lite"/>
    </source>
</evidence>
<organism evidence="2 3">
    <name type="scientific">Ficus carica</name>
    <name type="common">Common fig</name>
    <dbReference type="NCBI Taxonomy" id="3494"/>
    <lineage>
        <taxon>Eukaryota</taxon>
        <taxon>Viridiplantae</taxon>
        <taxon>Streptophyta</taxon>
        <taxon>Embryophyta</taxon>
        <taxon>Tracheophyta</taxon>
        <taxon>Spermatophyta</taxon>
        <taxon>Magnoliopsida</taxon>
        <taxon>eudicotyledons</taxon>
        <taxon>Gunneridae</taxon>
        <taxon>Pentapetalae</taxon>
        <taxon>rosids</taxon>
        <taxon>fabids</taxon>
        <taxon>Rosales</taxon>
        <taxon>Moraceae</taxon>
        <taxon>Ficeae</taxon>
        <taxon>Ficus</taxon>
    </lineage>
</organism>